<dbReference type="SMART" id="SM00487">
    <property type="entry name" value="DEXDc"/>
    <property type="match status" value="1"/>
</dbReference>
<feature type="region of interest" description="Disordered" evidence="16">
    <location>
        <begin position="1272"/>
        <end position="1306"/>
    </location>
</feature>
<accession>A0A2S1PRW3</accession>
<keyword evidence="6" id="KW-0547">Nucleotide-binding</keyword>
<feature type="domain" description="PAZ" evidence="18">
    <location>
        <begin position="878"/>
        <end position="1002"/>
    </location>
</feature>
<dbReference type="EMBL" id="MF288053">
    <property type="protein sequence ID" value="AWH61370.1"/>
    <property type="molecule type" value="mRNA"/>
</dbReference>
<dbReference type="GO" id="GO:0005634">
    <property type="term" value="C:nucleus"/>
    <property type="evidence" value="ECO:0007669"/>
    <property type="project" value="TreeGrafter"/>
</dbReference>
<evidence type="ECO:0000256" key="11">
    <source>
        <dbReference type="ARBA" id="ARBA00022842"/>
    </source>
</evidence>
<evidence type="ECO:0000256" key="9">
    <source>
        <dbReference type="ARBA" id="ARBA00022806"/>
    </source>
</evidence>
<feature type="region of interest" description="Disordered" evidence="16">
    <location>
        <begin position="1498"/>
        <end position="1528"/>
    </location>
</feature>
<dbReference type="InterPro" id="IPR036085">
    <property type="entry name" value="PAZ_dom_sf"/>
</dbReference>
<feature type="compositionally biased region" description="Low complexity" evidence="16">
    <location>
        <begin position="1272"/>
        <end position="1295"/>
    </location>
</feature>
<dbReference type="FunFam" id="3.40.50.300:FF:000628">
    <property type="entry name" value="Endoribonuclease Dicer"/>
    <property type="match status" value="1"/>
</dbReference>
<evidence type="ECO:0000256" key="7">
    <source>
        <dbReference type="ARBA" id="ARBA00022759"/>
    </source>
</evidence>
<dbReference type="Pfam" id="PF02170">
    <property type="entry name" value="PAZ"/>
    <property type="match status" value="1"/>
</dbReference>
<dbReference type="GO" id="GO:0004530">
    <property type="term" value="F:deoxyribonuclease I activity"/>
    <property type="evidence" value="ECO:0007669"/>
    <property type="project" value="TreeGrafter"/>
</dbReference>
<dbReference type="GO" id="GO:0003723">
    <property type="term" value="F:RNA binding"/>
    <property type="evidence" value="ECO:0007669"/>
    <property type="project" value="UniProtKB-UniRule"/>
</dbReference>
<dbReference type="PROSITE" id="PS51194">
    <property type="entry name" value="HELICASE_CTER"/>
    <property type="match status" value="1"/>
</dbReference>
<comment type="cofactor">
    <cofactor evidence="1">
        <name>Mn(2+)</name>
        <dbReference type="ChEBI" id="CHEBI:29035"/>
    </cofactor>
</comment>
<dbReference type="Pfam" id="PF00636">
    <property type="entry name" value="Ribonuclease_3"/>
    <property type="match status" value="2"/>
</dbReference>
<keyword evidence="5" id="KW-0677">Repeat</keyword>
<dbReference type="InterPro" id="IPR000999">
    <property type="entry name" value="RNase_III_dom"/>
</dbReference>
<dbReference type="InterPro" id="IPR011545">
    <property type="entry name" value="DEAD/DEAH_box_helicase_dom"/>
</dbReference>
<dbReference type="GO" id="GO:0006309">
    <property type="term" value="P:apoptotic DNA fragmentation"/>
    <property type="evidence" value="ECO:0007669"/>
    <property type="project" value="TreeGrafter"/>
</dbReference>
<dbReference type="InterPro" id="IPR001650">
    <property type="entry name" value="Helicase_C-like"/>
</dbReference>
<dbReference type="Gene3D" id="2.170.260.10">
    <property type="entry name" value="paz domain"/>
    <property type="match status" value="1"/>
</dbReference>
<evidence type="ECO:0000256" key="13">
    <source>
        <dbReference type="ARBA" id="ARBA00023211"/>
    </source>
</evidence>
<dbReference type="PROSITE" id="PS51327">
    <property type="entry name" value="DICER_DSRBF"/>
    <property type="match status" value="1"/>
</dbReference>
<dbReference type="InterPro" id="IPR027417">
    <property type="entry name" value="P-loop_NTPase"/>
</dbReference>
<evidence type="ECO:0000256" key="14">
    <source>
        <dbReference type="ARBA" id="ARBA00035116"/>
    </source>
</evidence>
<dbReference type="PROSITE" id="PS50821">
    <property type="entry name" value="PAZ"/>
    <property type="match status" value="1"/>
</dbReference>
<evidence type="ECO:0000256" key="6">
    <source>
        <dbReference type="ARBA" id="ARBA00022741"/>
    </source>
</evidence>
<dbReference type="GO" id="GO:0005737">
    <property type="term" value="C:cytoplasm"/>
    <property type="evidence" value="ECO:0007669"/>
    <property type="project" value="TreeGrafter"/>
</dbReference>
<dbReference type="GO" id="GO:0030422">
    <property type="term" value="P:siRNA processing"/>
    <property type="evidence" value="ECO:0007669"/>
    <property type="project" value="InterPro"/>
</dbReference>
<dbReference type="GO" id="GO:0046872">
    <property type="term" value="F:metal ion binding"/>
    <property type="evidence" value="ECO:0007669"/>
    <property type="project" value="UniProtKB-KW"/>
</dbReference>
<dbReference type="Gene3D" id="1.10.1520.10">
    <property type="entry name" value="Ribonuclease III domain"/>
    <property type="match status" value="2"/>
</dbReference>
<dbReference type="GO" id="GO:0004386">
    <property type="term" value="F:helicase activity"/>
    <property type="evidence" value="ECO:0007669"/>
    <property type="project" value="UniProtKB-KW"/>
</dbReference>
<dbReference type="Pfam" id="PF20931">
    <property type="entry name" value="Dicer_platform"/>
    <property type="match status" value="1"/>
</dbReference>
<dbReference type="PANTHER" id="PTHR14950:SF37">
    <property type="entry name" value="ENDORIBONUCLEASE DICER"/>
    <property type="match status" value="1"/>
</dbReference>
<feature type="domain" description="RNase III" evidence="17">
    <location>
        <begin position="1369"/>
        <end position="1550"/>
    </location>
</feature>
<proteinExistence type="evidence at transcript level"/>
<dbReference type="GO" id="GO:0031054">
    <property type="term" value="P:pre-miRNA processing"/>
    <property type="evidence" value="ECO:0007669"/>
    <property type="project" value="InterPro"/>
</dbReference>
<evidence type="ECO:0000256" key="8">
    <source>
        <dbReference type="ARBA" id="ARBA00022801"/>
    </source>
</evidence>
<sequence length="1642" mass="185317">MATNSLPVPKPRKKMFSTPSPDPERKSSADSDGYGARSYQLELLDAAIEENTIVNLGTGAGKTFIAVMLIKELCSTILLPFSDEDAKRTVFLVTTVPLVNQQASYIQTHTSFNVGHYVGEMGVDSWTRSRWRTEFESYQVLVMTMTIFKNLIQSSILPLKKVNLLIFDECHHAVKNHDYVQIMKLFKPHLEAGDEVPQVLGLTASLIPSKCRPGDIKSKILQLEKILCCRSQTANNLMEVARHATDPEEEVVLYDPSDSDRDIAELKKILGDCVAFLDCFKRKEKETDIYSLVKLYLDDLLHLLDNLGVWCADHFAKEGLRAIEEEISECNGHFANKWEECLLYLGRTRLKIFIKESEKKLKQAQRFEKYPTTSKIKKLALFLGDSAVISGDFNASNSSSTSSIDVGKLLGIVFVERRTTAAMLTKLINHLKETQSDLKHIHCDYVVGHNAGKKGTYLRREATMSVKKQEAVLNRFRKEQINLLVSTSVVEEGVDVPRCNTVVRFDFPQNFRAYIQSKGRARAKVSKYLLLINHEDRGKQYADLRDYRVLERELKSICHDRHVPDEDGILKRMLQVVDPYMPFGKDGPVATIASSLSLVHKYCQKLPKDRYTVLTPFFRTRRINPGAKEEEPLFHCEITLPMSCPLRDPIEGYPMPTRRIAEKSAALEVVKRLHQAGELDDLLRSIAREIDSDLEDEEKVAAKSVTHAGTERRNDYYPNRVATSLSGCFPQTSPAGNHLYIFLVNQLVDVITTPYQYLGPPANTFGILSRKPLPHLMVPKFSLYEEDKQLNIEVHKYHSTIDLSPEELAKLKLCHEVLFTELLKITHSCFHLTFNESEKDYLVVPLSVLLDENPLEAFLNMEVADSIIELKTPSGTSFAVTDPKKAWPLPPESFHNALVMDVHRPLEIRKLYEVVKVDKATTLQSPFPDSSAAATYLEYFQKKYNCQFTDLNQPALDCKPLGLRENRLKLLKSRYKSRGEDVTIRRQSSEVKLFPELCTLYPVPTTIWKIARCLPSILWRLECTLSIDNFRSQVALETGIGRQGDSVEISTETYLHGYEDHGFGELLTQKFTTDGEQVTRQPISTPDISVLTQRGPDNALLLQAFTPKGANDSIDLERLETLGDSFLKLATTVFLFHDRTGAHEGNLSSARSRRVENLNLYLLAKKDTKKITEHILSTSFEPRQMWIPPCFSFVNVEEMPGPSIDGEVVESQENLRTRHYLHHKVTDKGVADCVESLIGAYLVSGGIDAALKFMKWVGIKIQPVNAGTLVSGWQSQSSSSRDSGEISSASSSNDSLTPPAPKKQQEWWEASPISHQRVLQPRQPEKLPLYVRCSSSIFRKHFPHPPRATFTDHQKCDIEKHLEKSYRGNKKLKDFFDSCIKDKPLLLQALTHASYIKNRVTGCYQRLEFLGDAVLDYLITCHIYSSFSEYTPGEISAMRTALVNNNTFAELSVELELHRAVLHLSPSLFSQINTFVGMLSEVDMAEGERVVLTSGHLQEASSQPECASSAQMETVEQTDTQEEDAEELDPPKVLGDVLESVAGAIYLDSGCCLETVWRVFKPYFEKRIRSFNGKVPVMPVQELLEREPTARTEKTRVGRGVVRCTVSFVDKSGVSRTISAKGKTFKGARTAAAKAALKEMDK</sequence>
<dbReference type="Pfam" id="PF03368">
    <property type="entry name" value="Dicer_dimer"/>
    <property type="match status" value="1"/>
</dbReference>
<keyword evidence="10" id="KW-0067">ATP-binding</keyword>
<dbReference type="InterPro" id="IPR036389">
    <property type="entry name" value="RNase_III_sf"/>
</dbReference>
<feature type="compositionally biased region" description="Polar residues" evidence="16">
    <location>
        <begin position="1498"/>
        <end position="1510"/>
    </location>
</feature>
<protein>
    <submittedName>
        <fullName evidence="22">Putative dicer</fullName>
    </submittedName>
</protein>
<evidence type="ECO:0000259" key="20">
    <source>
        <dbReference type="PROSITE" id="PS51194"/>
    </source>
</evidence>
<feature type="domain" description="RNase III" evidence="17">
    <location>
        <begin position="1087"/>
        <end position="1246"/>
    </location>
</feature>
<dbReference type="InterPro" id="IPR005034">
    <property type="entry name" value="Dicer_dimerisation"/>
</dbReference>
<dbReference type="Pfam" id="PF20932">
    <property type="entry name" value="Dicer_dsRBD"/>
    <property type="match status" value="1"/>
</dbReference>
<dbReference type="SUPFAM" id="SSF69065">
    <property type="entry name" value="RNase III domain-like"/>
    <property type="match status" value="2"/>
</dbReference>
<dbReference type="CDD" id="cd00593">
    <property type="entry name" value="RIBOc"/>
    <property type="match status" value="2"/>
</dbReference>
<name>A0A2S1PRW3_HALPA</name>
<dbReference type="Gene3D" id="3.30.160.380">
    <property type="entry name" value="Dicer dimerisation domain"/>
    <property type="match status" value="1"/>
</dbReference>
<feature type="region of interest" description="Disordered" evidence="16">
    <location>
        <begin position="1"/>
        <end position="33"/>
    </location>
</feature>
<dbReference type="InterPro" id="IPR003100">
    <property type="entry name" value="PAZ_dom"/>
</dbReference>
<organism evidence="22">
    <name type="scientific">Halichondria panicea</name>
    <name type="common">Breadcrumb sponge</name>
    <dbReference type="NCBI Taxonomy" id="6063"/>
    <lineage>
        <taxon>Eukaryota</taxon>
        <taxon>Metazoa</taxon>
        <taxon>Porifera</taxon>
        <taxon>Demospongiae</taxon>
        <taxon>Heteroscleromorpha</taxon>
        <taxon>Suberitida</taxon>
        <taxon>Halichondriidae</taxon>
        <taxon>Halichondria</taxon>
        <taxon>Halichondria (Halichondria)</taxon>
    </lineage>
</organism>
<dbReference type="SMART" id="SM00490">
    <property type="entry name" value="HELICc"/>
    <property type="match status" value="1"/>
</dbReference>
<dbReference type="InterPro" id="IPR044441">
    <property type="entry name" value="DICER_DSRM"/>
</dbReference>
<evidence type="ECO:0000256" key="10">
    <source>
        <dbReference type="ARBA" id="ARBA00022840"/>
    </source>
</evidence>
<evidence type="ECO:0000259" key="17">
    <source>
        <dbReference type="PROSITE" id="PS50142"/>
    </source>
</evidence>
<dbReference type="PANTHER" id="PTHR14950">
    <property type="entry name" value="DICER-RELATED"/>
    <property type="match status" value="1"/>
</dbReference>
<comment type="cofactor">
    <cofactor evidence="2">
        <name>Mg(2+)</name>
        <dbReference type="ChEBI" id="CHEBI:18420"/>
    </cofactor>
</comment>
<dbReference type="Gene3D" id="3.30.160.20">
    <property type="match status" value="1"/>
</dbReference>
<keyword evidence="13" id="KW-0464">Manganese</keyword>
<evidence type="ECO:0000256" key="4">
    <source>
        <dbReference type="ARBA" id="ARBA00022723"/>
    </source>
</evidence>
<keyword evidence="3" id="KW-0540">Nuclease</keyword>
<dbReference type="Pfam" id="PF00270">
    <property type="entry name" value="DEAD"/>
    <property type="match status" value="1"/>
</dbReference>
<evidence type="ECO:0000256" key="12">
    <source>
        <dbReference type="ARBA" id="ARBA00023158"/>
    </source>
</evidence>
<evidence type="ECO:0000259" key="21">
    <source>
        <dbReference type="PROSITE" id="PS51327"/>
    </source>
</evidence>
<reference evidence="22" key="1">
    <citation type="submission" date="2017-06" db="EMBL/GenBank/DDBJ databases">
        <title>New viruses from a metagenomic survey of invertebrates and Fucus.</title>
        <authorList>
            <person name="Waldron F.M."/>
            <person name="Obbard D.J."/>
        </authorList>
    </citation>
    <scope>NUCLEOTIDE SEQUENCE</scope>
</reference>
<feature type="compositionally biased region" description="Acidic residues" evidence="16">
    <location>
        <begin position="1519"/>
        <end position="1528"/>
    </location>
</feature>
<evidence type="ECO:0000313" key="22">
    <source>
        <dbReference type="EMBL" id="AWH61370.1"/>
    </source>
</evidence>
<dbReference type="GO" id="GO:0005524">
    <property type="term" value="F:ATP binding"/>
    <property type="evidence" value="ECO:0007669"/>
    <property type="project" value="UniProtKB-KW"/>
</dbReference>
<keyword evidence="11" id="KW-0460">Magnesium</keyword>
<dbReference type="SMART" id="SM00535">
    <property type="entry name" value="RIBOc"/>
    <property type="match status" value="2"/>
</dbReference>
<evidence type="ECO:0000256" key="2">
    <source>
        <dbReference type="ARBA" id="ARBA00001946"/>
    </source>
</evidence>
<dbReference type="Gene3D" id="3.40.50.300">
    <property type="entry name" value="P-loop containing nucleotide triphosphate hydrolases"/>
    <property type="match status" value="2"/>
</dbReference>
<dbReference type="SMART" id="SM00949">
    <property type="entry name" value="PAZ"/>
    <property type="match status" value="1"/>
</dbReference>
<evidence type="ECO:0000256" key="3">
    <source>
        <dbReference type="ARBA" id="ARBA00022722"/>
    </source>
</evidence>
<keyword evidence="15" id="KW-0694">RNA-binding</keyword>
<feature type="domain" description="Helicase ATP-binding" evidence="19">
    <location>
        <begin position="43"/>
        <end position="224"/>
    </location>
</feature>
<keyword evidence="4" id="KW-0479">Metal-binding</keyword>
<dbReference type="GO" id="GO:0004525">
    <property type="term" value="F:ribonuclease III activity"/>
    <property type="evidence" value="ECO:0007669"/>
    <property type="project" value="UniProtKB-EC"/>
</dbReference>
<dbReference type="SUPFAM" id="SSF52540">
    <property type="entry name" value="P-loop containing nucleoside triphosphate hydrolases"/>
    <property type="match status" value="1"/>
</dbReference>
<feature type="domain" description="Dicer dsRNA-binding fold" evidence="21">
    <location>
        <begin position="595"/>
        <end position="693"/>
    </location>
</feature>
<keyword evidence="7" id="KW-0255">Endonuclease</keyword>
<comment type="similarity">
    <text evidence="14 15">Belongs to the helicase family. Dicer subfamily.</text>
</comment>
<dbReference type="Pfam" id="PF00271">
    <property type="entry name" value="Helicase_C"/>
    <property type="match status" value="1"/>
</dbReference>
<evidence type="ECO:0000256" key="1">
    <source>
        <dbReference type="ARBA" id="ARBA00001936"/>
    </source>
</evidence>
<dbReference type="PROSITE" id="PS51192">
    <property type="entry name" value="HELICASE_ATP_BIND_1"/>
    <property type="match status" value="1"/>
</dbReference>
<dbReference type="InterPro" id="IPR048512">
    <property type="entry name" value="Dicer_platform"/>
</dbReference>
<dbReference type="InterPro" id="IPR038248">
    <property type="entry name" value="Dicer_dimer_sf"/>
</dbReference>
<feature type="domain" description="Helicase C-terminal" evidence="20">
    <location>
        <begin position="402"/>
        <end position="569"/>
    </location>
</feature>
<dbReference type="SUPFAM" id="SSF101690">
    <property type="entry name" value="PAZ domain"/>
    <property type="match status" value="1"/>
</dbReference>
<dbReference type="PROSITE" id="PS50142">
    <property type="entry name" value="RNASE_3_2"/>
    <property type="match status" value="2"/>
</dbReference>
<evidence type="ECO:0000256" key="5">
    <source>
        <dbReference type="ARBA" id="ARBA00022737"/>
    </source>
</evidence>
<evidence type="ECO:0000256" key="15">
    <source>
        <dbReference type="PROSITE-ProRule" id="PRU00657"/>
    </source>
</evidence>
<evidence type="ECO:0000259" key="18">
    <source>
        <dbReference type="PROSITE" id="PS50821"/>
    </source>
</evidence>
<keyword evidence="12" id="KW-0943">RNA-mediated gene silencing</keyword>
<dbReference type="CDD" id="cd18034">
    <property type="entry name" value="DEXHc_dicer"/>
    <property type="match status" value="1"/>
</dbReference>
<evidence type="ECO:0000259" key="19">
    <source>
        <dbReference type="PROSITE" id="PS51192"/>
    </source>
</evidence>
<dbReference type="PROSITE" id="PS00517">
    <property type="entry name" value="RNASE_3_1"/>
    <property type="match status" value="1"/>
</dbReference>
<dbReference type="InterPro" id="IPR014001">
    <property type="entry name" value="Helicase_ATP-bd"/>
</dbReference>
<evidence type="ECO:0000256" key="16">
    <source>
        <dbReference type="SAM" id="MobiDB-lite"/>
    </source>
</evidence>
<keyword evidence="8" id="KW-0378">Hydrolase</keyword>
<keyword evidence="9" id="KW-0347">Helicase</keyword>